<dbReference type="PANTHER" id="PTHR46082">
    <property type="entry name" value="ATP/GTP-BINDING PROTEIN-RELATED"/>
    <property type="match status" value="1"/>
</dbReference>
<dbReference type="InterPro" id="IPR027417">
    <property type="entry name" value="P-loop_NTPase"/>
</dbReference>
<comment type="caution">
    <text evidence="3">The sequence shown here is derived from an EMBL/GenBank/DDBJ whole genome shotgun (WGS) entry which is preliminary data.</text>
</comment>
<organism evidence="3 4">
    <name type="scientific">Streptomyces atrovirens</name>
    <dbReference type="NCBI Taxonomy" id="285556"/>
    <lineage>
        <taxon>Bacteria</taxon>
        <taxon>Bacillati</taxon>
        <taxon>Actinomycetota</taxon>
        <taxon>Actinomycetes</taxon>
        <taxon>Kitasatosporales</taxon>
        <taxon>Streptomycetaceae</taxon>
        <taxon>Streptomyces</taxon>
    </lineage>
</organism>
<evidence type="ECO:0000313" key="3">
    <source>
        <dbReference type="EMBL" id="MFC5238836.1"/>
    </source>
</evidence>
<feature type="compositionally biased region" description="Pro residues" evidence="1">
    <location>
        <begin position="79"/>
        <end position="89"/>
    </location>
</feature>
<dbReference type="EMBL" id="JBHSKN010000003">
    <property type="protein sequence ID" value="MFC5238836.1"/>
    <property type="molecule type" value="Genomic_DNA"/>
</dbReference>
<protein>
    <submittedName>
        <fullName evidence="3">FxSxx-COOH system tetratricopeptide repeat protein</fullName>
    </submittedName>
</protein>
<proteinExistence type="predicted"/>
<dbReference type="Pfam" id="PF13424">
    <property type="entry name" value="TPR_12"/>
    <property type="match status" value="1"/>
</dbReference>
<dbReference type="Gene3D" id="1.25.40.10">
    <property type="entry name" value="Tetratricopeptide repeat domain"/>
    <property type="match status" value="2"/>
</dbReference>
<keyword evidence="4" id="KW-1185">Reference proteome</keyword>
<dbReference type="Pfam" id="PF25000">
    <property type="entry name" value="DUF7779"/>
    <property type="match status" value="1"/>
</dbReference>
<dbReference type="NCBIfam" id="NF041121">
    <property type="entry name" value="SAV_2336_NTERM"/>
    <property type="match status" value="1"/>
</dbReference>
<dbReference type="SUPFAM" id="SSF48452">
    <property type="entry name" value="TPR-like"/>
    <property type="match status" value="1"/>
</dbReference>
<evidence type="ECO:0000256" key="1">
    <source>
        <dbReference type="SAM" id="MobiDB-lite"/>
    </source>
</evidence>
<name>A0ABW0DK88_9ACTN</name>
<dbReference type="Gene3D" id="3.40.50.300">
    <property type="entry name" value="P-loop containing nucleotide triphosphate hydrolases"/>
    <property type="match status" value="1"/>
</dbReference>
<dbReference type="NCBIfam" id="NF040586">
    <property type="entry name" value="FxSxx_TPR"/>
    <property type="match status" value="1"/>
</dbReference>
<dbReference type="InterPro" id="IPR011990">
    <property type="entry name" value="TPR-like_helical_dom_sf"/>
</dbReference>
<feature type="region of interest" description="Disordered" evidence="1">
    <location>
        <begin position="59"/>
        <end position="137"/>
    </location>
</feature>
<feature type="region of interest" description="Disordered" evidence="1">
    <location>
        <begin position="1"/>
        <end position="44"/>
    </location>
</feature>
<dbReference type="SUPFAM" id="SSF52540">
    <property type="entry name" value="P-loop containing nucleoside triphosphate hydrolases"/>
    <property type="match status" value="1"/>
</dbReference>
<feature type="compositionally biased region" description="Low complexity" evidence="1">
    <location>
        <begin position="18"/>
        <end position="32"/>
    </location>
</feature>
<feature type="domain" description="DUF7779" evidence="2">
    <location>
        <begin position="866"/>
        <end position="951"/>
    </location>
</feature>
<dbReference type="InterPro" id="IPR047738">
    <property type="entry name" value="SAV_2336-like_N"/>
</dbReference>
<feature type="compositionally biased region" description="Basic and acidic residues" evidence="1">
    <location>
        <begin position="1"/>
        <end position="11"/>
    </location>
</feature>
<sequence length="1437" mass="154486">MNGLPRERAPGPEEEEPAGAAAAEQPLGQPAPSEGDLPGAAPHWHELADALWLAAQWSRAGRTAPESSAPVDDDWAADAPPPAAVPPPDAGRQPVSDDSAPGAAPTRPVLAPEGRGPLLVESPLLPGAGFSESDRPARRSALLSRSLHRLGRRVESRHELLLDEELTAERMVADELWIPSLRPGRARAFHLVVLVDDGPTMAIWQQETAALSTAAEHSGAFRSLRTVRLNVPGAGAPTLRWSAAGRTADLGEIVNGRQDRMFLIVTDGLGPGWAAPSADHLLRLLGHAGPTALLHLLPPHLRRRSSLHPHDAVLESGGFGATNRGLFLGPPPSGPDPLRPLPQVGGEALVVPVLSMKPGSLAAWADLVVGERGVRRALPAVVAGSLHKGKPAPGLRPPRFPRAAHDAVRTFLTLATPSARRLAAHLAAVPFEFDLIQQLRGRMMPDTTAEHLAEILMGGLIDWNDADAGRPEFADGVRQALLATTTRTQLARVVGTLAELPAAGEQGAALRAALYDPSGAALPDPGARGWRQSELAVMRALGGVHAQRARRIQAAGATDAVAGAAAGAVVGSPPPAERLRTDAFSELGEPADEAAVMSSGTEETERSPAPAVTVNIPLRNLGFVGRAAQLRALADRLATQDTVCLLPDAVHGSGAVGTSELALEYVYRHLPEYDLVCWIPAQRDGLVLTAFADLAAVLGVDEADRGALSVDSTVPAVLRALRTGTPYHRWLLVFDNAEDVEAVRRHLPADGRGKVLVTSRDREWERVAAPVTLSVFEREESVALLRNHVPALPAEDADRLAEALGDQPLALEQAGAWLEDTGLGADVYLGLFQRHLVAVGALDPDPDRPSAPAAAWNASLEWLGETHPDARRLLDRCAVMAPEPIPLGLLHAGRPVGATPEDDRPGDPVGQVRAVRALGRLALVKVDHRTHTLRLHRLLHTLLLARMTTEQRERTRETAHRLLAAARPGHYATPQEWPAYRSLLPHLLASQAVTSTDPRVRAFVHDTVRFLHHRGDLKGATALGEQARTAWPTASGEENGEVVRMTKTYAMLLRRAGRIAESAPLTENALEVSRRIAADSEELVDSLCELADTRRHQGRFREARDLGEEATELARSLFGDEAPLALRATHDWGIGLRLCGQYAQALPLDQENARRCGLLFRSSDPLTFESLNAVAADMRESGDYPGARAFQEGLYRWARSELGEEHPLALRTAGHLAVCRRRDGALAEAALLSEETLGRCTDRYGPDHPESLSAAIGAAVDRRLAGDLDRSRRLDETTAQRLAARLGEDHLCTLVARAHLAAGMRALGLVDQAREMEDDVSHRLETTLGPRHTATLTLAIGRSNTAYTNLEFERAREIDEVNLRLLAEVAGERHPLTLSCTTNLALDLRGLGRGAEADELQRTAMEGFSAVVRADHPWLTAARQRRRIECDLAYIPL</sequence>
<evidence type="ECO:0000259" key="2">
    <source>
        <dbReference type="Pfam" id="PF25000"/>
    </source>
</evidence>
<accession>A0ABW0DK88</accession>
<dbReference type="Pfam" id="PF13374">
    <property type="entry name" value="TPR_10"/>
    <property type="match status" value="1"/>
</dbReference>
<dbReference type="RefSeq" id="WP_344564395.1">
    <property type="nucleotide sequence ID" value="NZ_BAAATG010000033.1"/>
</dbReference>
<dbReference type="PANTHER" id="PTHR46082:SF6">
    <property type="entry name" value="AAA+ ATPASE DOMAIN-CONTAINING PROTEIN-RELATED"/>
    <property type="match status" value="1"/>
</dbReference>
<evidence type="ECO:0000313" key="4">
    <source>
        <dbReference type="Proteomes" id="UP001596035"/>
    </source>
</evidence>
<dbReference type="InterPro" id="IPR053137">
    <property type="entry name" value="NLR-like"/>
</dbReference>
<reference evidence="4" key="1">
    <citation type="journal article" date="2019" name="Int. J. Syst. Evol. Microbiol.">
        <title>The Global Catalogue of Microorganisms (GCM) 10K type strain sequencing project: providing services to taxonomists for standard genome sequencing and annotation.</title>
        <authorList>
            <consortium name="The Broad Institute Genomics Platform"/>
            <consortium name="The Broad Institute Genome Sequencing Center for Infectious Disease"/>
            <person name="Wu L."/>
            <person name="Ma J."/>
        </authorList>
    </citation>
    <scope>NUCLEOTIDE SEQUENCE [LARGE SCALE GENOMIC DNA]</scope>
    <source>
        <strain evidence="4">CGMCC 4.7131</strain>
    </source>
</reference>
<dbReference type="InterPro" id="IPR056681">
    <property type="entry name" value="DUF7779"/>
</dbReference>
<dbReference type="Proteomes" id="UP001596035">
    <property type="component" value="Unassembled WGS sequence"/>
</dbReference>
<gene>
    <name evidence="3" type="primary">fxsT</name>
    <name evidence="3" type="ORF">ACFPWV_02700</name>
</gene>